<sequence>MNNINKKYRLNDMINKNQFIISKTEWVTIRTYIEIGLTLPVNEQDLRKYFNLNPDITLSNDFSELFDICYSIKNLAQWWNTTILPLIIKSVNNITSYGFKIAGNPFNNKEGYFSKLQNELHIINNYNSNKTTKTIKQFQSRCNILIKEVKQYEDVTKNIVILLNKLLYGNQQKLEGIINIQKRLKVVQTTFNPISNETNLIYKKLFEKIKKINIGFFECVNKYISIFNKIIIMWSNTEQQIIDFKSILFQEFKNINETVIEFEDIIEIWLIIAKKSREFTLNAYIS</sequence>
<dbReference type="CDD" id="cd22656">
    <property type="entry name" value="ClyA_Cry6Aa-like"/>
    <property type="match status" value="1"/>
</dbReference>
<keyword evidence="1" id="KW-0614">Plasmid</keyword>
<organism evidence="1 2">
    <name type="scientific">Bacillus thuringiensis YBT-1518</name>
    <dbReference type="NCBI Taxonomy" id="529122"/>
    <lineage>
        <taxon>Bacteria</taxon>
        <taxon>Bacillati</taxon>
        <taxon>Bacillota</taxon>
        <taxon>Bacilli</taxon>
        <taxon>Bacillales</taxon>
        <taxon>Bacillaceae</taxon>
        <taxon>Bacillus</taxon>
        <taxon>Bacillus cereus group</taxon>
    </lineage>
</organism>
<protein>
    <submittedName>
        <fullName evidence="1">Uncharacterized protein</fullName>
    </submittedName>
</protein>
<name>A0A9W3PDE7_BACTU</name>
<accession>A0A9W3PDE7</accession>
<dbReference type="KEGG" id="bthu:YBT1518_p00100"/>
<dbReference type="RefSeq" id="WP_015345273.1">
    <property type="nucleotide sequence ID" value="NC_020124.1"/>
</dbReference>
<reference evidence="1 2" key="1">
    <citation type="submission" date="2011-01" db="EMBL/GenBank/DDBJ databases">
        <authorList>
            <person name="Sun M."/>
            <person name="Guo S."/>
            <person name="Wang P."/>
        </authorList>
    </citation>
    <scope>NUCLEOTIDE SEQUENCE [LARGE SCALE GENOMIC DNA]</scope>
    <source>
        <strain evidence="1 2">YBT-1518</strain>
        <plasmid evidence="1 2">pBMB0228</plasmid>
    </source>
</reference>
<dbReference type="Gene3D" id="1.20.1170.10">
    <property type="match status" value="1"/>
</dbReference>
<dbReference type="EMBL" id="CP002486">
    <property type="protein sequence ID" value="AGC39305.1"/>
    <property type="molecule type" value="Genomic_DNA"/>
</dbReference>
<geneLocation type="plasmid" evidence="1 2">
    <name>pBMB0228</name>
</geneLocation>
<proteinExistence type="predicted"/>
<dbReference type="Proteomes" id="UP000018566">
    <property type="component" value="Plasmid pBMB0228"/>
</dbReference>
<evidence type="ECO:0000313" key="2">
    <source>
        <dbReference type="Proteomes" id="UP000018566"/>
    </source>
</evidence>
<dbReference type="SUPFAM" id="SSF58100">
    <property type="entry name" value="Bacterial hemolysins"/>
    <property type="match status" value="1"/>
</dbReference>
<gene>
    <name evidence="1" type="ORF">YBT1518_p00100</name>
</gene>
<evidence type="ECO:0000313" key="1">
    <source>
        <dbReference type="EMBL" id="AGC39305.1"/>
    </source>
</evidence>
<dbReference type="AlphaFoldDB" id="A0A9W3PDE7"/>